<dbReference type="SUPFAM" id="SSF48452">
    <property type="entry name" value="TPR-like"/>
    <property type="match status" value="1"/>
</dbReference>
<accession>A0A6V8LPP1</accession>
<dbReference type="PROSITE" id="PS51257">
    <property type="entry name" value="PROKAR_LIPOPROTEIN"/>
    <property type="match status" value="1"/>
</dbReference>
<feature type="chain" id="PRO_5028995225" description="Tetratricopeptide repeat protein" evidence="4">
    <location>
        <begin position="24"/>
        <end position="209"/>
    </location>
</feature>
<keyword evidence="2 3" id="KW-0802">TPR repeat</keyword>
<keyword evidence="1" id="KW-0677">Repeat</keyword>
<organism evidence="5 6">
    <name type="scientific">Fundidesulfovibrio magnetotacticus</name>
    <dbReference type="NCBI Taxonomy" id="2730080"/>
    <lineage>
        <taxon>Bacteria</taxon>
        <taxon>Pseudomonadati</taxon>
        <taxon>Thermodesulfobacteriota</taxon>
        <taxon>Desulfovibrionia</taxon>
        <taxon>Desulfovibrionales</taxon>
        <taxon>Desulfovibrionaceae</taxon>
        <taxon>Fundidesulfovibrio</taxon>
    </lineage>
</organism>
<keyword evidence="4" id="KW-0732">Signal</keyword>
<dbReference type="SMART" id="SM00028">
    <property type="entry name" value="TPR"/>
    <property type="match status" value="4"/>
</dbReference>
<gene>
    <name evidence="5" type="ORF">NNJEOMEG_01528</name>
</gene>
<dbReference type="InterPro" id="IPR011990">
    <property type="entry name" value="TPR-like_helical_dom_sf"/>
</dbReference>
<feature type="signal peptide" evidence="4">
    <location>
        <begin position="1"/>
        <end position="23"/>
    </location>
</feature>
<dbReference type="InterPro" id="IPR051012">
    <property type="entry name" value="CellSynth/LPSAsmb/PSIAsmb"/>
</dbReference>
<evidence type="ECO:0000313" key="5">
    <source>
        <dbReference type="EMBL" id="GFK93694.1"/>
    </source>
</evidence>
<proteinExistence type="predicted"/>
<dbReference type="PANTHER" id="PTHR45586">
    <property type="entry name" value="TPR REPEAT-CONTAINING PROTEIN PA4667"/>
    <property type="match status" value="1"/>
</dbReference>
<dbReference type="RefSeq" id="WP_173082995.1">
    <property type="nucleotide sequence ID" value="NZ_BLTE01000006.1"/>
</dbReference>
<sequence length="209" mass="23583">MRRVTTVVFVCLCLALAAGCAKKAPPPEPTAQEYFDSGMRYFTQENYTMALSEFEMAVAKSPSFVEAQYYLGVSAFKLNMVDRARRAFIDALNLNPNHVKSREALGILYYLTNDFNESKRHLEAARNLNSINVEVYFYLGKIYVMEKRCPEAIEVFQKGVMVDSTFLPIKTELENAKRLCGKGSGPKQPPVIYEKKFRGGGMAIDPSDF</sequence>
<name>A0A6V8LPP1_9BACT</name>
<evidence type="ECO:0000256" key="2">
    <source>
        <dbReference type="ARBA" id="ARBA00022803"/>
    </source>
</evidence>
<dbReference type="EMBL" id="BLTE01000006">
    <property type="protein sequence ID" value="GFK93694.1"/>
    <property type="molecule type" value="Genomic_DNA"/>
</dbReference>
<evidence type="ECO:0000256" key="4">
    <source>
        <dbReference type="SAM" id="SignalP"/>
    </source>
</evidence>
<evidence type="ECO:0000256" key="3">
    <source>
        <dbReference type="PROSITE-ProRule" id="PRU00339"/>
    </source>
</evidence>
<comment type="caution">
    <text evidence="5">The sequence shown here is derived from an EMBL/GenBank/DDBJ whole genome shotgun (WGS) entry which is preliminary data.</text>
</comment>
<dbReference type="PROSITE" id="PS50005">
    <property type="entry name" value="TPR"/>
    <property type="match status" value="3"/>
</dbReference>
<keyword evidence="6" id="KW-1185">Reference proteome</keyword>
<feature type="repeat" description="TPR" evidence="3">
    <location>
        <begin position="31"/>
        <end position="64"/>
    </location>
</feature>
<dbReference type="PANTHER" id="PTHR45586:SF1">
    <property type="entry name" value="LIPOPOLYSACCHARIDE ASSEMBLY PROTEIN B"/>
    <property type="match status" value="1"/>
</dbReference>
<dbReference type="InterPro" id="IPR019734">
    <property type="entry name" value="TPR_rpt"/>
</dbReference>
<evidence type="ECO:0000256" key="1">
    <source>
        <dbReference type="ARBA" id="ARBA00022737"/>
    </source>
</evidence>
<dbReference type="Proteomes" id="UP000494245">
    <property type="component" value="Unassembled WGS sequence"/>
</dbReference>
<dbReference type="Pfam" id="PF13432">
    <property type="entry name" value="TPR_16"/>
    <property type="match status" value="2"/>
</dbReference>
<feature type="repeat" description="TPR" evidence="3">
    <location>
        <begin position="65"/>
        <end position="98"/>
    </location>
</feature>
<evidence type="ECO:0008006" key="7">
    <source>
        <dbReference type="Google" id="ProtNLM"/>
    </source>
</evidence>
<reference evidence="5 6" key="2">
    <citation type="submission" date="2020-05" db="EMBL/GenBank/DDBJ databases">
        <title>Draft genome sequence of Desulfovibrio sp. strainFSS-1.</title>
        <authorList>
            <person name="Shimoshige H."/>
            <person name="Kobayashi H."/>
            <person name="Maekawa T."/>
        </authorList>
    </citation>
    <scope>NUCLEOTIDE SEQUENCE [LARGE SCALE GENOMIC DNA]</scope>
    <source>
        <strain evidence="5 6">SIID29052-01</strain>
    </source>
</reference>
<reference evidence="5 6" key="1">
    <citation type="submission" date="2020-04" db="EMBL/GenBank/DDBJ databases">
        <authorList>
            <consortium name="Desulfovibrio sp. FSS-1 genome sequencing consortium"/>
            <person name="Shimoshige H."/>
            <person name="Kobayashi H."/>
            <person name="Maekawa T."/>
        </authorList>
    </citation>
    <scope>NUCLEOTIDE SEQUENCE [LARGE SCALE GENOMIC DNA]</scope>
    <source>
        <strain evidence="5 6">SIID29052-01</strain>
    </source>
</reference>
<feature type="repeat" description="TPR" evidence="3">
    <location>
        <begin position="133"/>
        <end position="166"/>
    </location>
</feature>
<dbReference type="AlphaFoldDB" id="A0A6V8LPP1"/>
<dbReference type="Gene3D" id="1.25.40.10">
    <property type="entry name" value="Tetratricopeptide repeat domain"/>
    <property type="match status" value="1"/>
</dbReference>
<protein>
    <recommendedName>
        <fullName evidence="7">Tetratricopeptide repeat protein</fullName>
    </recommendedName>
</protein>
<evidence type="ECO:0000313" key="6">
    <source>
        <dbReference type="Proteomes" id="UP000494245"/>
    </source>
</evidence>